<protein>
    <submittedName>
        <fullName evidence="1">Uncharacterized protein</fullName>
    </submittedName>
</protein>
<gene>
    <name evidence="1" type="ORF">QFC20_003100</name>
</gene>
<proteinExistence type="predicted"/>
<dbReference type="EMBL" id="JASBWS010000026">
    <property type="protein sequence ID" value="KAJ9110026.1"/>
    <property type="molecule type" value="Genomic_DNA"/>
</dbReference>
<dbReference type="Proteomes" id="UP001230649">
    <property type="component" value="Unassembled WGS sequence"/>
</dbReference>
<reference evidence="1" key="1">
    <citation type="submission" date="2023-04" db="EMBL/GenBank/DDBJ databases">
        <title>Draft Genome sequencing of Naganishia species isolated from polar environments using Oxford Nanopore Technology.</title>
        <authorList>
            <person name="Leo P."/>
            <person name="Venkateswaran K."/>
        </authorList>
    </citation>
    <scope>NUCLEOTIDE SEQUENCE</scope>
    <source>
        <strain evidence="1">MNA-CCFEE 5262</strain>
    </source>
</reference>
<evidence type="ECO:0000313" key="1">
    <source>
        <dbReference type="EMBL" id="KAJ9110026.1"/>
    </source>
</evidence>
<keyword evidence="2" id="KW-1185">Reference proteome</keyword>
<comment type="caution">
    <text evidence="1">The sequence shown here is derived from an EMBL/GenBank/DDBJ whole genome shotgun (WGS) entry which is preliminary data.</text>
</comment>
<evidence type="ECO:0000313" key="2">
    <source>
        <dbReference type="Proteomes" id="UP001230649"/>
    </source>
</evidence>
<organism evidence="1 2">
    <name type="scientific">Naganishia adeliensis</name>
    <dbReference type="NCBI Taxonomy" id="92952"/>
    <lineage>
        <taxon>Eukaryota</taxon>
        <taxon>Fungi</taxon>
        <taxon>Dikarya</taxon>
        <taxon>Basidiomycota</taxon>
        <taxon>Agaricomycotina</taxon>
        <taxon>Tremellomycetes</taxon>
        <taxon>Filobasidiales</taxon>
        <taxon>Filobasidiaceae</taxon>
        <taxon>Naganishia</taxon>
    </lineage>
</organism>
<sequence>MSFEVDWSLLADSNVLAHSFIDKINTALDNASRPSFLGPVQVTEFDFGSVGPDIEIKDVGDVWKSFIEDDEEADSQDGQLGRARTPEHNTGPDGPLASAASSVYAYGQYPDESCSRSGRHDERNDVQGRPRRASQDPRNSRANGRRPSTQHHPEDDDTCSVYRLGAGMGVNLTGGMGGLASAGYITPGLNPSVYSIPISNTRGASRKYRQQHHPHHLPYLQDPYSRTHDDMGETQHTPGMMTGLADTPPMDPPLEPPQPQPLPSIQLLLHFAHAPNIHLTVLTSLQINYPSQMFMSLPLKLTITGLSLNADMVVAFNGAKKRVHLSIIDDYDPLTPSMTNSLASSAIHSPETGTIPLTGTSFRMHSESHPDPNGSTNNVRGHRPNTGTVPPLGYTSAPYPYQPYTPGPTTGTTVPEPLKPIGQRLLPALQIESEIGHADVHVLRNVGKVEKFILDLVRKTLVDELVFPNYHTVAL</sequence>
<accession>A0ACC2WG33</accession>
<name>A0ACC2WG33_9TREE</name>